<dbReference type="Proteomes" id="UP001067235">
    <property type="component" value="Unassembled WGS sequence"/>
</dbReference>
<organism evidence="7 8">
    <name type="scientific">Gordonia rubripertincta</name>
    <name type="common">Rhodococcus corallinus</name>
    <dbReference type="NCBI Taxonomy" id="36822"/>
    <lineage>
        <taxon>Bacteria</taxon>
        <taxon>Bacillati</taxon>
        <taxon>Actinomycetota</taxon>
        <taxon>Actinomycetes</taxon>
        <taxon>Mycobacteriales</taxon>
        <taxon>Gordoniaceae</taxon>
        <taxon>Gordonia</taxon>
    </lineage>
</organism>
<dbReference type="Pfam" id="PF00384">
    <property type="entry name" value="Molybdopterin"/>
    <property type="match status" value="1"/>
</dbReference>
<dbReference type="EMBL" id="JAPWIE010000008">
    <property type="protein sequence ID" value="MCZ4553142.1"/>
    <property type="molecule type" value="Genomic_DNA"/>
</dbReference>
<dbReference type="Gene3D" id="3.40.228.10">
    <property type="entry name" value="Dimethylsulfoxide Reductase, domain 2"/>
    <property type="match status" value="1"/>
</dbReference>
<dbReference type="InterPro" id="IPR009010">
    <property type="entry name" value="Asp_de-COase-like_dom_sf"/>
</dbReference>
<keyword evidence="4" id="KW-0408">Iron</keyword>
<dbReference type="Gene3D" id="3.40.50.740">
    <property type="match status" value="2"/>
</dbReference>
<dbReference type="PANTHER" id="PTHR43105">
    <property type="entry name" value="RESPIRATORY NITRATE REDUCTASE"/>
    <property type="match status" value="1"/>
</dbReference>
<dbReference type="InterPro" id="IPR006656">
    <property type="entry name" value="Mopterin_OxRdtase"/>
</dbReference>
<evidence type="ECO:0000256" key="3">
    <source>
        <dbReference type="ARBA" id="ARBA00023002"/>
    </source>
</evidence>
<comment type="caution">
    <text evidence="7">The sequence shown here is derived from an EMBL/GenBank/DDBJ whole genome shotgun (WGS) entry which is preliminary data.</text>
</comment>
<keyword evidence="3" id="KW-0560">Oxidoreductase</keyword>
<evidence type="ECO:0000313" key="8">
    <source>
        <dbReference type="Proteomes" id="UP001067235"/>
    </source>
</evidence>
<dbReference type="SUPFAM" id="SSF50692">
    <property type="entry name" value="ADC-like"/>
    <property type="match status" value="1"/>
</dbReference>
<dbReference type="InterPro" id="IPR050123">
    <property type="entry name" value="Prok_molybdopt-oxidoreductase"/>
</dbReference>
<dbReference type="PROSITE" id="PS51669">
    <property type="entry name" value="4FE4S_MOW_BIS_MGD"/>
    <property type="match status" value="1"/>
</dbReference>
<dbReference type="InterPro" id="IPR006963">
    <property type="entry name" value="Mopterin_OxRdtase_4Fe-4S_dom"/>
</dbReference>
<keyword evidence="1" id="KW-0004">4Fe-4S</keyword>
<dbReference type="Gene3D" id="2.40.40.20">
    <property type="match status" value="1"/>
</dbReference>
<name>A0ABT4N1N0_GORRU</name>
<dbReference type="InterPro" id="IPR006655">
    <property type="entry name" value="Mopterin_OxRdtase_prok_CS"/>
</dbReference>
<keyword evidence="5" id="KW-0411">Iron-sulfur</keyword>
<keyword evidence="8" id="KW-1185">Reference proteome</keyword>
<dbReference type="PROSITE" id="PS00490">
    <property type="entry name" value="MOLYBDOPTERIN_PROK_2"/>
    <property type="match status" value="1"/>
</dbReference>
<dbReference type="Pfam" id="PF01568">
    <property type="entry name" value="Molydop_binding"/>
    <property type="match status" value="1"/>
</dbReference>
<evidence type="ECO:0000256" key="4">
    <source>
        <dbReference type="ARBA" id="ARBA00023004"/>
    </source>
</evidence>
<proteinExistence type="predicted"/>
<dbReference type="Gene3D" id="2.20.25.90">
    <property type="entry name" value="ADC-like domains"/>
    <property type="match status" value="1"/>
</dbReference>
<sequence>MTETTDGAAPSPAADSWQKTACILCECNCGLEVQVTDGILSKIRGDKEHPGSQGYSCEKPLRLDRYQNGAHRLDTPLRRRPDGTYEEIDWDTALDEIAERLAAVKAEHGGERIFFYGGGGQGNHLGGAYGRGLFHAVGAKYMSNALAQEKTSEGFVDLQLYGSHTSGDFENSEVVVFVGKNPWQSHGMSRARPVLKEIARDPQRSIIVIDPRKSETAAMADHHLQIKPGTDAWCLAALDATLVQEKLIAEDWLSAHTVDVAEVLTLFRSIDIADYARRCGVPEDALRAAARRIGNAGSVATYEDLGVQQSPNSTVSAYLQKMLWILTGNFAKPGGMHIHSWMFPLAGKWFPLERDNTPRFETARRTAGLQAMRRGAGGLRWILSHLDGGGPLTALAERAATLAMKSSFDAVAVAVAGPIADRTSNSTQFGTTPVTGARILWGLIPCNSIADEILTDHPDRLRAMWIESSNPLHSLADSERFRRAMRSLDLTVVVDVALTETAREADYVLPASSQFEKYEASLFTLHFPHNSFQLRTPLMAPLPGTRPEPEIHAAIIDRLGVVDPDVVASLAATARVGRSAFALSLFSTVEQKPELAGLLPYLLYRTLGTTFEPGGEAKAMIWGFAQLACIAQPDSVRRAGFTARGAEQGEQLFDAIISRRQGVRFTDDNYEDAWRYIRHADRKIHTAIPELNEEIKLLDDVEPCYTSAEFPFILSAGERRSFTANVIIRDPDWRRRDREGSLRMCSHDADAMAVATGDFVTLTTETGTATAVVEVNDMMQPGHVSLPNGMGVSYPTDDGDVVVGVALNTLTSVRRRDKFFGNPWHKTLPVRIEPVAADGQGRLGNMT</sequence>
<dbReference type="SMART" id="SM00926">
    <property type="entry name" value="Molybdop_Fe4S4"/>
    <property type="match status" value="1"/>
</dbReference>
<dbReference type="PANTHER" id="PTHR43105:SF9">
    <property type="entry name" value="NADPH-FE(3+) OXIDOREDUCTASE SUBUNIT ALPHA"/>
    <property type="match status" value="1"/>
</dbReference>
<dbReference type="InterPro" id="IPR006657">
    <property type="entry name" value="MoPterin_dinucl-bd_dom"/>
</dbReference>
<evidence type="ECO:0000256" key="5">
    <source>
        <dbReference type="ARBA" id="ARBA00023014"/>
    </source>
</evidence>
<dbReference type="RefSeq" id="WP_301573792.1">
    <property type="nucleotide sequence ID" value="NZ_JAPWIE010000008.1"/>
</dbReference>
<dbReference type="SUPFAM" id="SSF53706">
    <property type="entry name" value="Formate dehydrogenase/DMSO reductase, domains 1-3"/>
    <property type="match status" value="1"/>
</dbReference>
<feature type="domain" description="4Fe-4S Mo/W bis-MGD-type" evidence="6">
    <location>
        <begin position="15"/>
        <end position="71"/>
    </location>
</feature>
<evidence type="ECO:0000313" key="7">
    <source>
        <dbReference type="EMBL" id="MCZ4553142.1"/>
    </source>
</evidence>
<protein>
    <submittedName>
        <fullName evidence="7">Molybdopterin-dependent oxidoreductase</fullName>
    </submittedName>
</protein>
<reference evidence="7" key="1">
    <citation type="submission" date="2022-12" db="EMBL/GenBank/DDBJ databases">
        <authorList>
            <person name="Krivoruchko A.V."/>
            <person name="Elkin A."/>
        </authorList>
    </citation>
    <scope>NUCLEOTIDE SEQUENCE</scope>
    <source>
        <strain evidence="7">IEGM 1388</strain>
    </source>
</reference>
<evidence type="ECO:0000256" key="2">
    <source>
        <dbReference type="ARBA" id="ARBA00022723"/>
    </source>
</evidence>
<evidence type="ECO:0000259" key="6">
    <source>
        <dbReference type="PROSITE" id="PS51669"/>
    </source>
</evidence>
<keyword evidence="2" id="KW-0479">Metal-binding</keyword>
<dbReference type="Pfam" id="PF04879">
    <property type="entry name" value="Molybdop_Fe4S4"/>
    <property type="match status" value="1"/>
</dbReference>
<gene>
    <name evidence="7" type="ORF">O4213_24355</name>
</gene>
<accession>A0ABT4N1N0</accession>
<evidence type="ECO:0000256" key="1">
    <source>
        <dbReference type="ARBA" id="ARBA00022485"/>
    </source>
</evidence>